<evidence type="ECO:0000259" key="11">
    <source>
        <dbReference type="PROSITE" id="PS50800"/>
    </source>
</evidence>
<evidence type="ECO:0000256" key="4">
    <source>
        <dbReference type="ARBA" id="ARBA00022656"/>
    </source>
</evidence>
<evidence type="ECO:0000256" key="6">
    <source>
        <dbReference type="ARBA" id="ARBA00022679"/>
    </source>
</evidence>
<dbReference type="EC" id="2.4.2.31" evidence="10"/>
<dbReference type="InterPro" id="IPR036361">
    <property type="entry name" value="SAP_dom_sf"/>
</dbReference>
<evidence type="ECO:0000256" key="5">
    <source>
        <dbReference type="ARBA" id="ARBA00022676"/>
    </source>
</evidence>
<keyword evidence="8" id="KW-0843">Virulence</keyword>
<keyword evidence="13" id="KW-1185">Reference proteome</keyword>
<evidence type="ECO:0000256" key="7">
    <source>
        <dbReference type="ARBA" id="ARBA00022695"/>
    </source>
</evidence>
<keyword evidence="10" id="KW-0521">NADP</keyword>
<comment type="caution">
    <text evidence="12">The sequence shown here is derived from an EMBL/GenBank/DDBJ whole genome shotgun (WGS) entry which is preliminary data.</text>
</comment>
<keyword evidence="7" id="KW-0548">Nucleotidyltransferase</keyword>
<name>A0ABP0SXU9_9DINO</name>
<evidence type="ECO:0000313" key="13">
    <source>
        <dbReference type="Proteomes" id="UP001642484"/>
    </source>
</evidence>
<dbReference type="Pfam" id="PF01129">
    <property type="entry name" value="ART"/>
    <property type="match status" value="1"/>
</dbReference>
<evidence type="ECO:0000256" key="2">
    <source>
        <dbReference type="ARBA" id="ARBA00009558"/>
    </source>
</evidence>
<dbReference type="EMBL" id="CAXAMN010028617">
    <property type="protein sequence ID" value="CAK9117253.1"/>
    <property type="molecule type" value="Genomic_DNA"/>
</dbReference>
<organism evidence="12 13">
    <name type="scientific">Durusdinium trenchii</name>
    <dbReference type="NCBI Taxonomy" id="1381693"/>
    <lineage>
        <taxon>Eukaryota</taxon>
        <taxon>Sar</taxon>
        <taxon>Alveolata</taxon>
        <taxon>Dinophyceae</taxon>
        <taxon>Suessiales</taxon>
        <taxon>Symbiodiniaceae</taxon>
        <taxon>Durusdinium</taxon>
    </lineage>
</organism>
<dbReference type="InterPro" id="IPR050999">
    <property type="entry name" value="ADP-ribosyltransferase_ARG"/>
</dbReference>
<dbReference type="InterPro" id="IPR000768">
    <property type="entry name" value="ART"/>
</dbReference>
<comment type="catalytic activity">
    <reaction evidence="9 10">
        <text>L-arginyl-[protein] + NAD(+) = N(omega)-(ADP-D-ribosyl)-L-arginyl-[protein] + nicotinamide + H(+)</text>
        <dbReference type="Rhea" id="RHEA:19149"/>
        <dbReference type="Rhea" id="RHEA-COMP:10532"/>
        <dbReference type="Rhea" id="RHEA-COMP:15087"/>
        <dbReference type="ChEBI" id="CHEBI:15378"/>
        <dbReference type="ChEBI" id="CHEBI:17154"/>
        <dbReference type="ChEBI" id="CHEBI:29965"/>
        <dbReference type="ChEBI" id="CHEBI:57540"/>
        <dbReference type="ChEBI" id="CHEBI:142554"/>
        <dbReference type="EC" id="2.4.2.31"/>
    </reaction>
</comment>
<dbReference type="PROSITE" id="PS51996">
    <property type="entry name" value="TR_MART"/>
    <property type="match status" value="1"/>
</dbReference>
<reference evidence="12 13" key="1">
    <citation type="submission" date="2024-02" db="EMBL/GenBank/DDBJ databases">
        <authorList>
            <person name="Chen Y."/>
            <person name="Shah S."/>
            <person name="Dougan E. K."/>
            <person name="Thang M."/>
            <person name="Chan C."/>
        </authorList>
    </citation>
    <scope>NUCLEOTIDE SEQUENCE [LARGE SCALE GENOMIC DNA]</scope>
</reference>
<dbReference type="Gene3D" id="1.10.720.30">
    <property type="entry name" value="SAP domain"/>
    <property type="match status" value="1"/>
</dbReference>
<dbReference type="InterPro" id="IPR003034">
    <property type="entry name" value="SAP_dom"/>
</dbReference>
<evidence type="ECO:0000256" key="10">
    <source>
        <dbReference type="RuleBase" id="RU361228"/>
    </source>
</evidence>
<dbReference type="PROSITE" id="PS50800">
    <property type="entry name" value="SAP"/>
    <property type="match status" value="1"/>
</dbReference>
<evidence type="ECO:0000256" key="3">
    <source>
        <dbReference type="ARBA" id="ARBA00022525"/>
    </source>
</evidence>
<comment type="similarity">
    <text evidence="2 10">Belongs to the Arg-specific ADP-ribosyltransferase family.</text>
</comment>
<dbReference type="SMART" id="SM00513">
    <property type="entry name" value="SAP"/>
    <property type="match status" value="1"/>
</dbReference>
<dbReference type="Proteomes" id="UP001642484">
    <property type="component" value="Unassembled WGS sequence"/>
</dbReference>
<feature type="domain" description="SAP" evidence="11">
    <location>
        <begin position="9"/>
        <end position="43"/>
    </location>
</feature>
<keyword evidence="10" id="KW-0520">NAD</keyword>
<accession>A0ABP0SXU9</accession>
<keyword evidence="6 10" id="KW-0808">Transferase</keyword>
<evidence type="ECO:0000256" key="8">
    <source>
        <dbReference type="ARBA" id="ARBA00023026"/>
    </source>
</evidence>
<dbReference type="SUPFAM" id="SSF56399">
    <property type="entry name" value="ADP-ribosylation"/>
    <property type="match status" value="1"/>
</dbReference>
<keyword evidence="3" id="KW-0964">Secreted</keyword>
<dbReference type="PANTHER" id="PTHR10339:SF25">
    <property type="entry name" value="SECRETED EXOENZYME S"/>
    <property type="match status" value="1"/>
</dbReference>
<proteinExistence type="inferred from homology"/>
<evidence type="ECO:0000313" key="12">
    <source>
        <dbReference type="EMBL" id="CAK9117253.1"/>
    </source>
</evidence>
<dbReference type="Gene3D" id="3.90.176.10">
    <property type="entry name" value="Toxin ADP-ribosyltransferase, Chain A, domain 1"/>
    <property type="match status" value="1"/>
</dbReference>
<gene>
    <name evidence="12" type="ORF">CCMP2556_LOCUS54619</name>
</gene>
<evidence type="ECO:0000256" key="9">
    <source>
        <dbReference type="ARBA" id="ARBA00047597"/>
    </source>
</evidence>
<keyword evidence="4" id="KW-0800">Toxin</keyword>
<dbReference type="PANTHER" id="PTHR10339">
    <property type="entry name" value="ADP-RIBOSYLTRANSFERASE"/>
    <property type="match status" value="1"/>
</dbReference>
<evidence type="ECO:0000256" key="1">
    <source>
        <dbReference type="ARBA" id="ARBA00004613"/>
    </source>
</evidence>
<protein>
    <recommendedName>
        <fullName evidence="10">NAD(P)(+)--arginine ADP-ribosyltransferase</fullName>
        <ecNumber evidence="10">2.4.2.31</ecNumber>
    </recommendedName>
    <alternativeName>
        <fullName evidence="10">Mono(ADP-ribosyl)transferase</fullName>
    </alternativeName>
</protein>
<comment type="subcellular location">
    <subcellularLocation>
        <location evidence="1">Secreted</location>
    </subcellularLocation>
</comment>
<sequence>MLAPSAEEYLQWSVSALKKHLQAQGVVTTGSKSNLVDRLLALSEPLSPLSPVKKPKECSAKAVKPAKPASPAKTKPATKLAKTLKVGKAKAKAKAKTKFVKTGRAKAADDLGDLHSPVATLNGCLRKVPNVDIGKALLGPGPCLLKALPKTAAHKLRKMMEAHEFECEALKPSSLSVQQRLAIRLYTAEEPLPLYKTLNAPFHDAKRSPTTIANQAPFLKVMAQAVRALAKAGKAFSYTGPAYRGIKVAKSPLLKRKYENYAEAFKVGSRLTFAAFTSLSLADSTAESFGDRILFQFTRVRGVRIAELSAIPSELEILVEPPAVFKVFQPSYPAVLKVTVDGKLDCSVKVQVVGGKAEGNGLPQICVAGKQSTATYLSSSATRGPMTKGSLIIEGFDAVPFCVAHNDQGTTYVQGKGKWRCTSLSAPRWNWREQAPKPTEGRAADLQVIASKSVDNVPQLKVCVRDATEMELKRCLQGQALRDAQEAGDYDMLLAQVTKAKQAGVDREQIEEAEDRLNGLRKLGKHVNCGCDKESLRLMMQWDKVTRCSDVLPTDACKVPECPCNQEACGEVLQVLPNAVQSCLKDFGPEGDRELFEELAGSALAVEEGSVWKAGGKLIFSAFDRNQSVQALTRMLNNAGRTRCVKLLLQMVKHSEAEYGGYVTAIQVNFHPNGESFHAQHRDIYSAKQRAGPSCTCTFKKCVGTVCYTVGSSRQCLLETMTDVFSAIKPCGASCTGRRERRWLHSGDAMYFNEAWNANHTHGIPAIENGQEIGPRISIAFLLGAEESRSLMNKVPLPNEVP</sequence>
<keyword evidence="5 10" id="KW-0328">Glycosyltransferase</keyword>